<feature type="region of interest" description="Disordered" evidence="1">
    <location>
        <begin position="1"/>
        <end position="148"/>
    </location>
</feature>
<name>A0A3Q7PKS9_CALUR</name>
<feature type="region of interest" description="Disordered" evidence="1">
    <location>
        <begin position="189"/>
        <end position="220"/>
    </location>
</feature>
<evidence type="ECO:0000313" key="2">
    <source>
        <dbReference type="Proteomes" id="UP000286641"/>
    </source>
</evidence>
<dbReference type="AlphaFoldDB" id="A0A3Q7PKS9"/>
<reference evidence="3" key="2">
    <citation type="submission" date="2025-08" db="UniProtKB">
        <authorList>
            <consortium name="RefSeq"/>
        </authorList>
    </citation>
    <scope>IDENTIFICATION</scope>
    <source>
        <tissue evidence="3">Blood</tissue>
    </source>
</reference>
<dbReference type="InParanoid" id="A0A3Q7PKS9"/>
<reference key="1">
    <citation type="submission" date="2019-01" db="UniProtKB">
        <authorList>
            <consortium name="RefSeq"/>
        </authorList>
    </citation>
    <scope>IDENTIFICATION</scope>
</reference>
<evidence type="ECO:0000256" key="1">
    <source>
        <dbReference type="SAM" id="MobiDB-lite"/>
    </source>
</evidence>
<dbReference type="RefSeq" id="XP_025716611.1">
    <property type="nucleotide sequence ID" value="XM_025860826.1"/>
</dbReference>
<keyword evidence="2" id="KW-1185">Reference proteome</keyword>
<feature type="compositionally biased region" description="Low complexity" evidence="1">
    <location>
        <begin position="109"/>
        <end position="132"/>
    </location>
</feature>
<gene>
    <name evidence="3" type="primary">LOC112815047</name>
</gene>
<organism evidence="2 3">
    <name type="scientific">Callorhinus ursinus</name>
    <name type="common">Northern fur seal</name>
    <dbReference type="NCBI Taxonomy" id="34884"/>
    <lineage>
        <taxon>Eukaryota</taxon>
        <taxon>Metazoa</taxon>
        <taxon>Chordata</taxon>
        <taxon>Craniata</taxon>
        <taxon>Vertebrata</taxon>
        <taxon>Euteleostomi</taxon>
        <taxon>Mammalia</taxon>
        <taxon>Eutheria</taxon>
        <taxon>Laurasiatheria</taxon>
        <taxon>Carnivora</taxon>
        <taxon>Caniformia</taxon>
        <taxon>Pinnipedia</taxon>
        <taxon>Otariidae</taxon>
        <taxon>Callorhinus</taxon>
    </lineage>
</organism>
<evidence type="ECO:0000313" key="3">
    <source>
        <dbReference type="RefSeq" id="XP_025716611.1"/>
    </source>
</evidence>
<feature type="compositionally biased region" description="Basic and acidic residues" evidence="1">
    <location>
        <begin position="189"/>
        <end position="198"/>
    </location>
</feature>
<sequence>MVATRLFEATGPPARQRVQGTCLGLGDRPTPGDLRTKPAPAGSAPQPGTPQRLVPGRPGQTSLLRPATHEALPARPPSAPRPEQVLTKGLAGEAAPTGRGALRGRTRARCGASPLAAGLPALLPGTGPGPRAAEARGPSPRLWLPARAPHSPRSARARLSAVFAFAFLPPSLRKMKVTVAVARARAAAVEERGEESGGGRRGACELGPPPAPEEVAARPGLLYPAKQSPGWTAEKQENGLPAAVGNELCIPFIIRMCGLGTVWVQLARIRAEPLRVEPSSVMPTSKEGDPATADLVGVSRGGKRAALTPVPEFTACWRETASRPGRMQPVGKAEQSG</sequence>
<dbReference type="Proteomes" id="UP000286641">
    <property type="component" value="Unplaced"/>
</dbReference>
<accession>A0A3Q7PKS9</accession>
<proteinExistence type="predicted"/>
<protein>
    <submittedName>
        <fullName evidence="3">Uncharacterized protein LOC112815047</fullName>
    </submittedName>
</protein>